<dbReference type="SMART" id="SM00710">
    <property type="entry name" value="PbH1"/>
    <property type="match status" value="4"/>
</dbReference>
<sequence>MATLGQRAGTGALIFASLLLTVSTAAADSLAELPSDTATIHSGRRALTAGAVEAAAGNTAQAAATFPLPTGRPYNIGRPAGLRHIWVDPRAGSDSRAGTGRATALRTLAAAWRRIPVSMRLTAGYHIHIIRGSLPTTALPNYWENRWGSKAAPIIIEAADGAGTVTLKAPVNVFNVSHLHLIGLTIRSAFDPFHCERCTNLLLRNVISEGICTSWTDCGVQEAIKINQCRGVWIEGVVAGWANDNAFDCVSCQYGHIIDSRFHHSEWGVYLKGGSAYFLVANNLITDHGSSGFAAGQGTGFEFMDRPWMQYEAYDIKLVNNVIRNIEGAGFGVWGCYDCFYAHNTLISTGNRSHLVDIKFGEHSCDGDAAGCTANYNAGGWGPRSVGSVVSVPNRNWQQLQVDDPRQSGISRLGTVKADNNLVLRGNVFYNGGADKPLGVGAGCPPTNPTCNPTQLLAQNVFNKWRPDVSVSTFRPASATGRLATYSGLWRPLRNFGAWSPGNAVPAGNLTNLVRLDRAGLARTASRNAPGAYVPPLRAVG</sequence>
<evidence type="ECO:0000259" key="2">
    <source>
        <dbReference type="Pfam" id="PF13229"/>
    </source>
</evidence>
<feature type="domain" description="Right handed beta helix" evidence="2">
    <location>
        <begin position="221"/>
        <end position="350"/>
    </location>
</feature>
<dbReference type="InterPro" id="IPR039448">
    <property type="entry name" value="Beta_helix"/>
</dbReference>
<feature type="chain" id="PRO_5039490572" description="Right handed beta helix domain-containing protein" evidence="1">
    <location>
        <begin position="28"/>
        <end position="541"/>
    </location>
</feature>
<dbReference type="AlphaFoldDB" id="A0A9D4YVT9"/>
<protein>
    <recommendedName>
        <fullName evidence="2">Right handed beta helix domain-containing protein</fullName>
    </recommendedName>
</protein>
<feature type="signal peptide" evidence="1">
    <location>
        <begin position="1"/>
        <end position="27"/>
    </location>
</feature>
<dbReference type="SUPFAM" id="SSF51126">
    <property type="entry name" value="Pectin lyase-like"/>
    <property type="match status" value="1"/>
</dbReference>
<comment type="caution">
    <text evidence="3">The sequence shown here is derived from an EMBL/GenBank/DDBJ whole genome shotgun (WGS) entry which is preliminary data.</text>
</comment>
<dbReference type="InterPro" id="IPR006626">
    <property type="entry name" value="PbH1"/>
</dbReference>
<accession>A0A9D4YVT9</accession>
<keyword evidence="1" id="KW-0732">Signal</keyword>
<dbReference type="Gene3D" id="2.160.20.10">
    <property type="entry name" value="Single-stranded right-handed beta-helix, Pectin lyase-like"/>
    <property type="match status" value="1"/>
</dbReference>
<evidence type="ECO:0000256" key="1">
    <source>
        <dbReference type="SAM" id="SignalP"/>
    </source>
</evidence>
<keyword evidence="4" id="KW-1185">Reference proteome</keyword>
<proteinExistence type="predicted"/>
<dbReference type="EMBL" id="SIDB01000008">
    <property type="protein sequence ID" value="KAI3429231.1"/>
    <property type="molecule type" value="Genomic_DNA"/>
</dbReference>
<evidence type="ECO:0000313" key="3">
    <source>
        <dbReference type="EMBL" id="KAI3429231.1"/>
    </source>
</evidence>
<organism evidence="3 4">
    <name type="scientific">Chlorella vulgaris</name>
    <name type="common">Green alga</name>
    <dbReference type="NCBI Taxonomy" id="3077"/>
    <lineage>
        <taxon>Eukaryota</taxon>
        <taxon>Viridiplantae</taxon>
        <taxon>Chlorophyta</taxon>
        <taxon>core chlorophytes</taxon>
        <taxon>Trebouxiophyceae</taxon>
        <taxon>Chlorellales</taxon>
        <taxon>Chlorellaceae</taxon>
        <taxon>Chlorella clade</taxon>
        <taxon>Chlorella</taxon>
    </lineage>
</organism>
<reference evidence="3" key="1">
    <citation type="journal article" date="2019" name="Plant J.">
        <title>Chlorella vulgaris genome assembly and annotation reveals the molecular basis for metabolic acclimation to high light conditions.</title>
        <authorList>
            <person name="Cecchin M."/>
            <person name="Marcolungo L."/>
            <person name="Rossato M."/>
            <person name="Girolomoni L."/>
            <person name="Cosentino E."/>
            <person name="Cuine S."/>
            <person name="Li-Beisson Y."/>
            <person name="Delledonne M."/>
            <person name="Ballottari M."/>
        </authorList>
    </citation>
    <scope>NUCLEOTIDE SEQUENCE</scope>
    <source>
        <strain evidence="3">211/11P</strain>
    </source>
</reference>
<dbReference type="OrthoDB" id="538203at2759"/>
<name>A0A9D4YVT9_CHLVU</name>
<dbReference type="Proteomes" id="UP001055712">
    <property type="component" value="Unassembled WGS sequence"/>
</dbReference>
<dbReference type="InterPro" id="IPR012334">
    <property type="entry name" value="Pectin_lyas_fold"/>
</dbReference>
<reference evidence="3" key="2">
    <citation type="submission" date="2020-11" db="EMBL/GenBank/DDBJ databases">
        <authorList>
            <person name="Cecchin M."/>
            <person name="Marcolungo L."/>
            <person name="Rossato M."/>
            <person name="Girolomoni L."/>
            <person name="Cosentino E."/>
            <person name="Cuine S."/>
            <person name="Li-Beisson Y."/>
            <person name="Delledonne M."/>
            <person name="Ballottari M."/>
        </authorList>
    </citation>
    <scope>NUCLEOTIDE SEQUENCE</scope>
    <source>
        <strain evidence="3">211/11P</strain>
        <tissue evidence="3">Whole cell</tissue>
    </source>
</reference>
<dbReference type="InterPro" id="IPR011050">
    <property type="entry name" value="Pectin_lyase_fold/virulence"/>
</dbReference>
<dbReference type="Pfam" id="PF13229">
    <property type="entry name" value="Beta_helix"/>
    <property type="match status" value="1"/>
</dbReference>
<gene>
    <name evidence="3" type="ORF">D9Q98_005330</name>
</gene>
<evidence type="ECO:0000313" key="4">
    <source>
        <dbReference type="Proteomes" id="UP001055712"/>
    </source>
</evidence>